<comment type="caution">
    <text evidence="2">The sequence shown here is derived from an EMBL/GenBank/DDBJ whole genome shotgun (WGS) entry which is preliminary data.</text>
</comment>
<accession>A0AAV2PZZ0</accession>
<keyword evidence="3" id="KW-1185">Reference proteome</keyword>
<dbReference type="GO" id="GO:0034450">
    <property type="term" value="F:ubiquitin-ubiquitin ligase activity"/>
    <property type="evidence" value="ECO:0007669"/>
    <property type="project" value="InterPro"/>
</dbReference>
<dbReference type="Gene3D" id="3.30.40.10">
    <property type="entry name" value="Zinc/RING finger domain, C3HC4 (zinc finger)"/>
    <property type="match status" value="1"/>
</dbReference>
<dbReference type="SUPFAM" id="SSF57850">
    <property type="entry name" value="RING/U-box"/>
    <property type="match status" value="1"/>
</dbReference>
<organism evidence="2 3">
    <name type="scientific">Meganyctiphanes norvegica</name>
    <name type="common">Northern krill</name>
    <name type="synonym">Thysanopoda norvegica</name>
    <dbReference type="NCBI Taxonomy" id="48144"/>
    <lineage>
        <taxon>Eukaryota</taxon>
        <taxon>Metazoa</taxon>
        <taxon>Ecdysozoa</taxon>
        <taxon>Arthropoda</taxon>
        <taxon>Crustacea</taxon>
        <taxon>Multicrustacea</taxon>
        <taxon>Malacostraca</taxon>
        <taxon>Eumalacostraca</taxon>
        <taxon>Eucarida</taxon>
        <taxon>Euphausiacea</taxon>
        <taxon>Euphausiidae</taxon>
        <taxon>Meganyctiphanes</taxon>
    </lineage>
</organism>
<sequence length="470" mass="53092">MDGMREKLAAYKNMLLQYVRDGRTDPSGVAEVVYNAAMEWLQNPNQPPEQMSILISLAEDTLNITYHNQDQEVLGAARAKLGLAAAEAVAKRNPENLTGSWEDVVWSFLSLAWDWDPDLYGQVDMSDTFKNWFLNVLSNNSLCPNPHLRLEMIRFMEILPPEALNVEDLGSRAIRGIMNVCCHLELEYLMPSPSRPSLTMPIINVLRVLHNQGHINSVAEEANSLLKDLQVDTTARCLANILELAAEMSQQVKEMYRTEAWDEAMTIMMLNRSLSLLEICATLPPFRGTCQHPGLVQYAASSLVTIVDAVLSCSGIQHTPKKQAILDVLGRLDSLLAGLAVPSNDIDNEQLRTVWTVAQKDHAWRLNEIHDMLYMFSLKLYNLPKGIEDTDDCIPEFYDKVTHCTMISPVKLGTSGEVVDEASLVHLLLEKIPRDPFTRKPLDSEKHMRLPELKAQIDLWRATNKRRHIL</sequence>
<dbReference type="AlphaFoldDB" id="A0AAV2PZZ0"/>
<evidence type="ECO:0000259" key="1">
    <source>
        <dbReference type="SMART" id="SM00504"/>
    </source>
</evidence>
<dbReference type="GO" id="GO:0005737">
    <property type="term" value="C:cytoplasm"/>
    <property type="evidence" value="ECO:0007669"/>
    <property type="project" value="TreeGrafter"/>
</dbReference>
<dbReference type="EMBL" id="CAXKWB010001990">
    <property type="protein sequence ID" value="CAL4065988.1"/>
    <property type="molecule type" value="Genomic_DNA"/>
</dbReference>
<dbReference type="PANTHER" id="PTHR13931:SF2">
    <property type="entry name" value="UBIQUITIN CONJUGATION FACTOR E4 B"/>
    <property type="match status" value="1"/>
</dbReference>
<dbReference type="GO" id="GO:0005634">
    <property type="term" value="C:nucleus"/>
    <property type="evidence" value="ECO:0007669"/>
    <property type="project" value="TreeGrafter"/>
</dbReference>
<gene>
    <name evidence="2" type="ORF">MNOR_LOCUS5235</name>
</gene>
<evidence type="ECO:0000313" key="2">
    <source>
        <dbReference type="EMBL" id="CAL4065988.1"/>
    </source>
</evidence>
<reference evidence="2 3" key="1">
    <citation type="submission" date="2024-05" db="EMBL/GenBank/DDBJ databases">
        <authorList>
            <person name="Wallberg A."/>
        </authorList>
    </citation>
    <scope>NUCLEOTIDE SEQUENCE [LARGE SCALE GENOMIC DNA]</scope>
</reference>
<dbReference type="InterPro" id="IPR003613">
    <property type="entry name" value="Ubox_domain"/>
</dbReference>
<dbReference type="InterPro" id="IPR013083">
    <property type="entry name" value="Znf_RING/FYVE/PHD"/>
</dbReference>
<feature type="domain" description="U-box" evidence="1">
    <location>
        <begin position="396"/>
        <end position="460"/>
    </location>
</feature>
<dbReference type="GO" id="GO:0000151">
    <property type="term" value="C:ubiquitin ligase complex"/>
    <property type="evidence" value="ECO:0007669"/>
    <property type="project" value="InterPro"/>
</dbReference>
<proteinExistence type="predicted"/>
<dbReference type="Proteomes" id="UP001497623">
    <property type="component" value="Unassembled WGS sequence"/>
</dbReference>
<dbReference type="SMART" id="SM00504">
    <property type="entry name" value="Ubox"/>
    <property type="match status" value="1"/>
</dbReference>
<dbReference type="GO" id="GO:0000209">
    <property type="term" value="P:protein polyubiquitination"/>
    <property type="evidence" value="ECO:0007669"/>
    <property type="project" value="TreeGrafter"/>
</dbReference>
<dbReference type="Pfam" id="PF04564">
    <property type="entry name" value="U-box"/>
    <property type="match status" value="1"/>
</dbReference>
<evidence type="ECO:0000313" key="3">
    <source>
        <dbReference type="Proteomes" id="UP001497623"/>
    </source>
</evidence>
<dbReference type="InterPro" id="IPR045132">
    <property type="entry name" value="UBE4"/>
</dbReference>
<dbReference type="PANTHER" id="PTHR13931">
    <property type="entry name" value="UBIQUITINATION FACTOR E4"/>
    <property type="match status" value="1"/>
</dbReference>
<name>A0AAV2PZZ0_MEGNR</name>
<dbReference type="GO" id="GO:0036503">
    <property type="term" value="P:ERAD pathway"/>
    <property type="evidence" value="ECO:0007669"/>
    <property type="project" value="InterPro"/>
</dbReference>
<protein>
    <recommendedName>
        <fullName evidence="1">U-box domain-containing protein</fullName>
    </recommendedName>
</protein>